<dbReference type="eggNOG" id="COG0758">
    <property type="taxonomic scope" value="Bacteria"/>
</dbReference>
<dbReference type="AlphaFoldDB" id="D5E5Q7"/>
<dbReference type="KEGG" id="mcd:MCRO_0475"/>
<reference key="2">
    <citation type="submission" date="2010-03" db="EMBL/GenBank/DDBJ databases">
        <authorList>
            <person name="Ma Z."/>
            <person name="Wang X."/>
            <person name="Liu H."/>
        </authorList>
    </citation>
    <scope>NUCLEOTIDE SEQUENCE</scope>
    <source>
        <strain>MP145</strain>
    </source>
</reference>
<dbReference type="Pfam" id="PF02481">
    <property type="entry name" value="DNA_processg_A"/>
    <property type="match status" value="1"/>
</dbReference>
<evidence type="ECO:0000259" key="2">
    <source>
        <dbReference type="Pfam" id="PF02481"/>
    </source>
</evidence>
<dbReference type="Proteomes" id="UP000001845">
    <property type="component" value="Chromosome"/>
</dbReference>
<sequence>MNDYLLYYSWLNNGDNFKVFMSIKNTIPIDNEKLKEIKEYLKQKDIKYITFIDSGYPDKLLIYKYPPYVLFYKGDYELIKKKNIYCLTGDLVNKKSLAHFIINKDVAIKNIQLITNGFKGFDERIVDEYKKFNKPIIRIFANGFCWNDELNKNNEVDNDLWISQYPPLTKPKIISFKERNLLLAALANELIVFSSKKESKIFNLAGCFMNIGKEVDCFPGIEIDDGNNMLIKQGANLITSISMLNLIDNKTN</sequence>
<accession>D5E5Q7</accession>
<dbReference type="PANTHER" id="PTHR43022:SF1">
    <property type="entry name" value="PROTEIN SMF"/>
    <property type="match status" value="1"/>
</dbReference>
<dbReference type="EMBL" id="CP001991">
    <property type="protein sequence ID" value="ADE19418.1"/>
    <property type="molecule type" value="Genomic_DNA"/>
</dbReference>
<dbReference type="InterPro" id="IPR057666">
    <property type="entry name" value="DrpA_SLOG"/>
</dbReference>
<proteinExistence type="inferred from homology"/>
<reference evidence="3 4" key="3">
    <citation type="journal article" date="2011" name="J. Bacteriol.">
        <title>Genome sequences of Mycoplasma alligatoris A21JP2T and Mycoplasma crocodyli MP145T.</title>
        <authorList>
            <person name="Brown D.R."/>
            <person name="Farmerie W.G."/>
            <person name="May M."/>
            <person name="Benders G.A."/>
            <person name="Durkin A.S."/>
            <person name="Hlavinka K."/>
            <person name="Hostetler J."/>
            <person name="Jackson J."/>
            <person name="Johnson J."/>
            <person name="Miller R.H."/>
            <person name="Paralanov V."/>
            <person name="Radune D."/>
            <person name="Szczypinski B."/>
            <person name="Glass J.I."/>
        </authorList>
    </citation>
    <scope>NUCLEOTIDE SEQUENCE [LARGE SCALE GENOMIC DNA]</scope>
    <source>
        <strain evidence="4">ATCC 51981 / MP145</strain>
    </source>
</reference>
<feature type="domain" description="Smf/DprA SLOG" evidence="2">
    <location>
        <begin position="47"/>
        <end position="242"/>
    </location>
</feature>
<gene>
    <name evidence="3" type="primary">dprA_1</name>
    <name evidence="3" type="ordered locus">MCRO_0475</name>
</gene>
<dbReference type="STRING" id="512564.MCRO_0475"/>
<reference evidence="4" key="1">
    <citation type="submission" date="2010-03" db="EMBL/GenBank/DDBJ databases">
        <title>The complete genome of Mycoplasma crocodyli MP145.</title>
        <authorList>
            <person name="Glass J.I."/>
            <person name="Durkin A.S."/>
            <person name="Hostetler J."/>
            <person name="Jackson J."/>
            <person name="Johnson J."/>
            <person name="May M.A."/>
            <person name="Paralanov V."/>
            <person name="Radune D."/>
            <person name="Szczypinski B."/>
            <person name="Brown D.R."/>
        </authorList>
    </citation>
    <scope>NUCLEOTIDE SEQUENCE [LARGE SCALE GENOMIC DNA]</scope>
    <source>
        <strain evidence="4">ATCC 51981 / MP145</strain>
    </source>
</reference>
<protein>
    <submittedName>
        <fullName evidence="3">DNA uptake protein, SMF family</fullName>
    </submittedName>
</protein>
<dbReference type="PANTHER" id="PTHR43022">
    <property type="entry name" value="PROTEIN SMF"/>
    <property type="match status" value="1"/>
</dbReference>
<dbReference type="OrthoDB" id="9785707at2"/>
<organism evidence="3 4">
    <name type="scientific">Mycoplasma crocodyli (strain ATCC 51981 / MP145)</name>
    <dbReference type="NCBI Taxonomy" id="512564"/>
    <lineage>
        <taxon>Bacteria</taxon>
        <taxon>Bacillati</taxon>
        <taxon>Mycoplasmatota</taxon>
        <taxon>Mollicutes</taxon>
        <taxon>Mycoplasmataceae</taxon>
        <taxon>Mycoplasma</taxon>
    </lineage>
</organism>
<dbReference type="GO" id="GO:0009294">
    <property type="term" value="P:DNA-mediated transformation"/>
    <property type="evidence" value="ECO:0007669"/>
    <property type="project" value="InterPro"/>
</dbReference>
<dbReference type="RefSeq" id="WP_013054195.1">
    <property type="nucleotide sequence ID" value="NC_014014.1"/>
</dbReference>
<name>D5E5Q7_MYCCM</name>
<evidence type="ECO:0000313" key="4">
    <source>
        <dbReference type="Proteomes" id="UP000001845"/>
    </source>
</evidence>
<dbReference type="Gene3D" id="3.40.50.450">
    <property type="match status" value="1"/>
</dbReference>
<comment type="similarity">
    <text evidence="1">Belongs to the DprA/Smf family.</text>
</comment>
<evidence type="ECO:0000256" key="1">
    <source>
        <dbReference type="ARBA" id="ARBA00006525"/>
    </source>
</evidence>
<dbReference type="HOGENOM" id="CLU_029601_3_4_14"/>
<keyword evidence="4" id="KW-1185">Reference proteome</keyword>
<evidence type="ECO:0000313" key="3">
    <source>
        <dbReference type="EMBL" id="ADE19418.1"/>
    </source>
</evidence>
<dbReference type="InterPro" id="IPR003488">
    <property type="entry name" value="DprA"/>
</dbReference>